<dbReference type="STRING" id="419479.SAMN04488563_5416"/>
<accession>A0A1H2L941</accession>
<protein>
    <submittedName>
        <fullName evidence="1">Uncharacterized protein</fullName>
    </submittedName>
</protein>
<keyword evidence="2" id="KW-1185">Reference proteome</keyword>
<gene>
    <name evidence="1" type="ORF">SAMN04488563_5416</name>
</gene>
<dbReference type="EMBL" id="LT629791">
    <property type="protein sequence ID" value="SDU77091.1"/>
    <property type="molecule type" value="Genomic_DNA"/>
</dbReference>
<organism evidence="1 2">
    <name type="scientific">Jiangella alkaliphila</name>
    <dbReference type="NCBI Taxonomy" id="419479"/>
    <lineage>
        <taxon>Bacteria</taxon>
        <taxon>Bacillati</taxon>
        <taxon>Actinomycetota</taxon>
        <taxon>Actinomycetes</taxon>
        <taxon>Jiangellales</taxon>
        <taxon>Jiangellaceae</taxon>
        <taxon>Jiangella</taxon>
    </lineage>
</organism>
<sequence length="74" mass="8500">MLFTARVHGHGLVDWTPEKVDAHAAELLATHQQGRRLHRSARCRRCDELWPCSSVAWADRWQRRAADTPGAARR</sequence>
<evidence type="ECO:0000313" key="1">
    <source>
        <dbReference type="EMBL" id="SDU77091.1"/>
    </source>
</evidence>
<dbReference type="Proteomes" id="UP000182977">
    <property type="component" value="Chromosome I"/>
</dbReference>
<name>A0A1H2L941_9ACTN</name>
<proteinExistence type="predicted"/>
<evidence type="ECO:0000313" key="2">
    <source>
        <dbReference type="Proteomes" id="UP000182977"/>
    </source>
</evidence>
<reference evidence="2" key="1">
    <citation type="submission" date="2016-10" db="EMBL/GenBank/DDBJ databases">
        <authorList>
            <person name="Varghese N."/>
            <person name="Submissions S."/>
        </authorList>
    </citation>
    <scope>NUCLEOTIDE SEQUENCE [LARGE SCALE GENOMIC DNA]</scope>
    <source>
        <strain evidence="2">DSM 45079</strain>
    </source>
</reference>
<dbReference type="AlphaFoldDB" id="A0A1H2L941"/>